<keyword evidence="2" id="KW-1185">Reference proteome</keyword>
<organism evidence="1 2">
    <name type="scientific">Rubinisphaera italica</name>
    <dbReference type="NCBI Taxonomy" id="2527969"/>
    <lineage>
        <taxon>Bacteria</taxon>
        <taxon>Pseudomonadati</taxon>
        <taxon>Planctomycetota</taxon>
        <taxon>Planctomycetia</taxon>
        <taxon>Planctomycetales</taxon>
        <taxon>Planctomycetaceae</taxon>
        <taxon>Rubinisphaera</taxon>
    </lineage>
</organism>
<dbReference type="EMBL" id="SJPG01000001">
    <property type="protein sequence ID" value="TWT59591.1"/>
    <property type="molecule type" value="Genomic_DNA"/>
</dbReference>
<accession>A0A5C5XB09</accession>
<dbReference type="RefSeq" id="WP_146501778.1">
    <property type="nucleotide sequence ID" value="NZ_SJPG01000001.1"/>
</dbReference>
<comment type="caution">
    <text evidence="1">The sequence shown here is derived from an EMBL/GenBank/DDBJ whole genome shotgun (WGS) entry which is preliminary data.</text>
</comment>
<gene>
    <name evidence="1" type="ORF">Pan54_02990</name>
</gene>
<evidence type="ECO:0000313" key="1">
    <source>
        <dbReference type="EMBL" id="TWT59591.1"/>
    </source>
</evidence>
<sequence length="112" mass="12487">MERIHQIETALNDLDSATRQKREAIDPDWVADRLLNLARILDSEHASAMNVELSKHIKSIKCSPEGKVEVNTCLMGVLAELEEANDLFQVSDDMDSTLEKLVSSHGDARAEI</sequence>
<protein>
    <submittedName>
        <fullName evidence="1">Uncharacterized protein</fullName>
    </submittedName>
</protein>
<proteinExistence type="predicted"/>
<name>A0A5C5XB09_9PLAN</name>
<dbReference type="AlphaFoldDB" id="A0A5C5XB09"/>
<reference evidence="1 2" key="1">
    <citation type="submission" date="2019-02" db="EMBL/GenBank/DDBJ databases">
        <title>Deep-cultivation of Planctomycetes and their phenomic and genomic characterization uncovers novel biology.</title>
        <authorList>
            <person name="Wiegand S."/>
            <person name="Jogler M."/>
            <person name="Boedeker C."/>
            <person name="Pinto D."/>
            <person name="Vollmers J."/>
            <person name="Rivas-Marin E."/>
            <person name="Kohn T."/>
            <person name="Peeters S.H."/>
            <person name="Heuer A."/>
            <person name="Rast P."/>
            <person name="Oberbeckmann S."/>
            <person name="Bunk B."/>
            <person name="Jeske O."/>
            <person name="Meyerdierks A."/>
            <person name="Storesund J.E."/>
            <person name="Kallscheuer N."/>
            <person name="Luecker S."/>
            <person name="Lage O.M."/>
            <person name="Pohl T."/>
            <person name="Merkel B.J."/>
            <person name="Hornburger P."/>
            <person name="Mueller R.-W."/>
            <person name="Bruemmer F."/>
            <person name="Labrenz M."/>
            <person name="Spormann A.M."/>
            <person name="Op Den Camp H."/>
            <person name="Overmann J."/>
            <person name="Amann R."/>
            <person name="Jetten M.S.M."/>
            <person name="Mascher T."/>
            <person name="Medema M.H."/>
            <person name="Devos D.P."/>
            <person name="Kaster A.-K."/>
            <person name="Ovreas L."/>
            <person name="Rohde M."/>
            <person name="Galperin M.Y."/>
            <person name="Jogler C."/>
        </authorList>
    </citation>
    <scope>NUCLEOTIDE SEQUENCE [LARGE SCALE GENOMIC DNA]</scope>
    <source>
        <strain evidence="1 2">Pan54</strain>
    </source>
</reference>
<evidence type="ECO:0000313" key="2">
    <source>
        <dbReference type="Proteomes" id="UP000316095"/>
    </source>
</evidence>
<dbReference type="Proteomes" id="UP000316095">
    <property type="component" value="Unassembled WGS sequence"/>
</dbReference>
<dbReference type="OrthoDB" id="287236at2"/>